<protein>
    <submittedName>
        <fullName evidence="4">Movement protein</fullName>
    </submittedName>
</protein>
<accession>A0A9Y1ZC45</accession>
<keyword evidence="2" id="KW-0916">Viral movement protein</keyword>
<keyword evidence="1" id="KW-0813">Transport</keyword>
<proteinExistence type="predicted"/>
<sequence length="150" mass="17199">MARRENEEVEGVALVQERNQWLWSLPTAMPGDEDADDEIEVGMQTAEFPEEEGQARHLYSRRTHSRAAPPGVSPSGRLFQTVQHSRMEYSRPTMNIRSQWSTYSSSARPLPRQQAPCLMNWTPIARQHLLPQQSTSSLSQKVGRKLIRQE</sequence>
<dbReference type="PRINTS" id="PR00912">
    <property type="entry name" value="LVIRUSORF5"/>
</dbReference>
<dbReference type="EMBL" id="OP389993">
    <property type="protein sequence ID" value="WIV69436.1"/>
    <property type="molecule type" value="Genomic_RNA"/>
</dbReference>
<evidence type="ECO:0000313" key="4">
    <source>
        <dbReference type="EMBL" id="WIV69436.1"/>
    </source>
</evidence>
<organism evidence="4">
    <name type="scientific">Stellaria aquatica mottle polerovirus A</name>
    <dbReference type="NCBI Taxonomy" id="3040039"/>
    <lineage>
        <taxon>Viruses</taxon>
        <taxon>Riboviria</taxon>
        <taxon>Orthornavirae</taxon>
        <taxon>Pisuviricota</taxon>
        <taxon>Pisoniviricetes</taxon>
        <taxon>Sobelivirales</taxon>
        <taxon>Solemoviridae</taxon>
        <taxon>Polerovirus</taxon>
        <taxon>Polerovirus STAVB</taxon>
    </lineage>
</organism>
<name>A0A9Y1ZC45_9VIRU</name>
<dbReference type="Pfam" id="PF01659">
    <property type="entry name" value="Luteo_Vpg"/>
    <property type="match status" value="1"/>
</dbReference>
<reference evidence="4" key="1">
    <citation type="submission" date="2022-09" db="EMBL/GenBank/DDBJ databases">
        <authorList>
            <person name="Gudeta W.F."/>
            <person name="Shin A.Y."/>
            <person name="Kim S.E."/>
            <person name="Kwon J.A."/>
            <person name="Kwon S.Y."/>
            <person name="Moon J.S."/>
        </authorList>
    </citation>
    <scope>NUCLEOTIDE SEQUENCE</scope>
    <source>
        <strain evidence="4">SW1</strain>
    </source>
</reference>
<feature type="compositionally biased region" description="Low complexity" evidence="3">
    <location>
        <begin position="130"/>
        <end position="140"/>
    </location>
</feature>
<dbReference type="GO" id="GO:0046740">
    <property type="term" value="P:transport of virus in host, cell to cell"/>
    <property type="evidence" value="ECO:0007669"/>
    <property type="project" value="UniProtKB-KW"/>
</dbReference>
<feature type="region of interest" description="Disordered" evidence="3">
    <location>
        <begin position="130"/>
        <end position="150"/>
    </location>
</feature>
<evidence type="ECO:0000256" key="2">
    <source>
        <dbReference type="ARBA" id="ARBA00023031"/>
    </source>
</evidence>
<dbReference type="InterPro" id="IPR001964">
    <property type="entry name" value="Luteo_VPG"/>
</dbReference>
<evidence type="ECO:0000256" key="3">
    <source>
        <dbReference type="SAM" id="MobiDB-lite"/>
    </source>
</evidence>
<feature type="region of interest" description="Disordered" evidence="3">
    <location>
        <begin position="44"/>
        <end position="77"/>
    </location>
</feature>
<evidence type="ECO:0000256" key="1">
    <source>
        <dbReference type="ARBA" id="ARBA00022448"/>
    </source>
</evidence>